<evidence type="ECO:0000313" key="3">
    <source>
        <dbReference type="Proteomes" id="UP001321475"/>
    </source>
</evidence>
<accession>A0ABM8G1W0</accession>
<proteinExistence type="predicted"/>
<dbReference type="Proteomes" id="UP001321475">
    <property type="component" value="Chromosome"/>
</dbReference>
<dbReference type="Pfam" id="PF13385">
    <property type="entry name" value="Laminin_G_3"/>
    <property type="match status" value="1"/>
</dbReference>
<evidence type="ECO:0008006" key="4">
    <source>
        <dbReference type="Google" id="ProtNLM"/>
    </source>
</evidence>
<dbReference type="EMBL" id="AP027729">
    <property type="protein sequence ID" value="BDZ41998.1"/>
    <property type="molecule type" value="Genomic_DNA"/>
</dbReference>
<feature type="region of interest" description="Disordered" evidence="1">
    <location>
        <begin position="292"/>
        <end position="374"/>
    </location>
</feature>
<evidence type="ECO:0000313" key="2">
    <source>
        <dbReference type="EMBL" id="BDZ41998.1"/>
    </source>
</evidence>
<dbReference type="Gene3D" id="2.60.120.200">
    <property type="match status" value="2"/>
</dbReference>
<dbReference type="Gene3D" id="2.60.40.10">
    <property type="entry name" value="Immunoglobulins"/>
    <property type="match status" value="1"/>
</dbReference>
<feature type="compositionally biased region" description="Low complexity" evidence="1">
    <location>
        <begin position="357"/>
        <end position="374"/>
    </location>
</feature>
<evidence type="ECO:0000256" key="1">
    <source>
        <dbReference type="SAM" id="MobiDB-lite"/>
    </source>
</evidence>
<dbReference type="InterPro" id="IPR013320">
    <property type="entry name" value="ConA-like_dom_sf"/>
</dbReference>
<feature type="compositionally biased region" description="Low complexity" evidence="1">
    <location>
        <begin position="336"/>
        <end position="350"/>
    </location>
</feature>
<reference evidence="3" key="1">
    <citation type="journal article" date="2019" name="Int. J. Syst. Evol. Microbiol.">
        <title>The Global Catalogue of Microorganisms (GCM) 10K type strain sequencing project: providing services to taxonomists for standard genome sequencing and annotation.</title>
        <authorList>
            <consortium name="The Broad Institute Genomics Platform"/>
            <consortium name="The Broad Institute Genome Sequencing Center for Infectious Disease"/>
            <person name="Wu L."/>
            <person name="Ma J."/>
        </authorList>
    </citation>
    <scope>NUCLEOTIDE SEQUENCE [LARGE SCALE GENOMIC DNA]</scope>
    <source>
        <strain evidence="3">NBRC 108565</strain>
    </source>
</reference>
<keyword evidence="3" id="KW-1185">Reference proteome</keyword>
<dbReference type="InterPro" id="IPR013783">
    <property type="entry name" value="Ig-like_fold"/>
</dbReference>
<dbReference type="SUPFAM" id="SSF49899">
    <property type="entry name" value="Concanavalin A-like lectins/glucanases"/>
    <property type="match status" value="2"/>
</dbReference>
<organism evidence="2 3">
    <name type="scientific">Paraoerskovia sediminicola</name>
    <dbReference type="NCBI Taxonomy" id="1138587"/>
    <lineage>
        <taxon>Bacteria</taxon>
        <taxon>Bacillati</taxon>
        <taxon>Actinomycetota</taxon>
        <taxon>Actinomycetes</taxon>
        <taxon>Micrococcales</taxon>
        <taxon>Cellulomonadaceae</taxon>
        <taxon>Paraoerskovia</taxon>
    </lineage>
</organism>
<feature type="compositionally biased region" description="Polar residues" evidence="1">
    <location>
        <begin position="317"/>
        <end position="333"/>
    </location>
</feature>
<protein>
    <recommendedName>
        <fullName evidence="4">LamG-like jellyroll fold domain-containing protein</fullName>
    </recommendedName>
</protein>
<gene>
    <name evidence="2" type="ORF">GCM10025865_12970</name>
</gene>
<name>A0ABM8G1W0_9CELL</name>
<sequence>MADEWNHVAFTREGATGTLYLNGEPVASRDDLTIDMGDVGPTSNNWLGRNGFPDPSFDGLMDDVRLYTSTLGDADIASLYADGTALATTTTVTVEPSSPSPFGEPVVVTAEVVDEADQAPSGVAELWVDGARVGGQVDVTDGAVQFDDVPLSPGDHEVEVRFLAADGWRDSAQVVEHSVERPPPGEGTPIHYTFDEGEGTTAANTGLDGSIGDATLTGAAGWSEDGRFGSAVDLPGGAAATGNQIVLPDDIEAGMDDQFSVSVWARPDALPAWVPLVQIGSSTDTFFLLQSNTQTGGRPASRRRSRLPARPAALRNGWSSARATICPSTTGPTWCSPRAGRSGRSTSTGSSRRRVRTSPSTSATSVSAAGRRRT</sequence>